<protein>
    <submittedName>
        <fullName evidence="3">Glycosyltransferase involved in cell wall biosynthesis</fullName>
    </submittedName>
</protein>
<name>A0A7Y9UE00_9BURK</name>
<keyword evidence="4" id="KW-1185">Reference proteome</keyword>
<sequence>MPLTIAPRLSVIVITRNEALRLRRCLESVSFADECIVVDSGSTDGTPELAEALGARVTRTTDWPGFGAQKNRALALARGDWVLSLDADEWLDDTLAAQVRAVVEAPGAPGCSYTLSRLSSFCGQWMRHSGWSPDPVLRLFPRGTARFSDDLVHERLLCDLPTRPLPGHLLHESMPTLTVANDKMNRYSSGRAADLHARGRRGGLGSALGHGFWAFVRTYVLKRGFLDGRMGFILAVHNAETSYYRYLKMWLECDDSTS</sequence>
<feature type="domain" description="Glycosyltransferase 2-like" evidence="2">
    <location>
        <begin position="10"/>
        <end position="111"/>
    </location>
</feature>
<gene>
    <name evidence="3" type="ORF">BDD16_004115</name>
</gene>
<accession>A0A7Y9UE00</accession>
<dbReference type="GO" id="GO:0016740">
    <property type="term" value="F:transferase activity"/>
    <property type="evidence" value="ECO:0007669"/>
    <property type="project" value="UniProtKB-KW"/>
</dbReference>
<evidence type="ECO:0000256" key="1">
    <source>
        <dbReference type="ARBA" id="ARBA00038494"/>
    </source>
</evidence>
<dbReference type="SUPFAM" id="SSF53448">
    <property type="entry name" value="Nucleotide-diphospho-sugar transferases"/>
    <property type="match status" value="1"/>
</dbReference>
<dbReference type="Gene3D" id="3.90.550.10">
    <property type="entry name" value="Spore Coat Polysaccharide Biosynthesis Protein SpsA, Chain A"/>
    <property type="match status" value="1"/>
</dbReference>
<dbReference type="PANTHER" id="PTHR43630">
    <property type="entry name" value="POLY-BETA-1,6-N-ACETYL-D-GLUCOSAMINE SYNTHASE"/>
    <property type="match status" value="1"/>
</dbReference>
<comment type="similarity">
    <text evidence="1">Belongs to the glycosyltransferase 2 family. WaaE/KdtX subfamily.</text>
</comment>
<comment type="caution">
    <text evidence="3">The sequence shown here is derived from an EMBL/GenBank/DDBJ whole genome shotgun (WGS) entry which is preliminary data.</text>
</comment>
<evidence type="ECO:0000259" key="2">
    <source>
        <dbReference type="Pfam" id="PF00535"/>
    </source>
</evidence>
<dbReference type="EMBL" id="JACCFH010000001">
    <property type="protein sequence ID" value="NYG35129.1"/>
    <property type="molecule type" value="Genomic_DNA"/>
</dbReference>
<proteinExistence type="inferred from homology"/>
<dbReference type="InterPro" id="IPR001173">
    <property type="entry name" value="Glyco_trans_2-like"/>
</dbReference>
<reference evidence="3 4" key="1">
    <citation type="submission" date="2020-07" db="EMBL/GenBank/DDBJ databases">
        <title>Genomic Encyclopedia of Archaeal and Bacterial Type Strains, Phase II (KMG-II): from individual species to whole genera.</title>
        <authorList>
            <person name="Goeker M."/>
        </authorList>
    </citation>
    <scope>NUCLEOTIDE SEQUENCE [LARGE SCALE GENOMIC DNA]</scope>
    <source>
        <strain evidence="3 4">DSM 21226</strain>
    </source>
</reference>
<evidence type="ECO:0000313" key="3">
    <source>
        <dbReference type="EMBL" id="NYG35129.1"/>
    </source>
</evidence>
<dbReference type="AlphaFoldDB" id="A0A7Y9UE00"/>
<organism evidence="3 4">
    <name type="scientific">Sphaerotilus montanus</name>
    <dbReference type="NCBI Taxonomy" id="522889"/>
    <lineage>
        <taxon>Bacteria</taxon>
        <taxon>Pseudomonadati</taxon>
        <taxon>Pseudomonadota</taxon>
        <taxon>Betaproteobacteria</taxon>
        <taxon>Burkholderiales</taxon>
        <taxon>Sphaerotilaceae</taxon>
        <taxon>Sphaerotilus</taxon>
    </lineage>
</organism>
<dbReference type="RefSeq" id="WP_179635677.1">
    <property type="nucleotide sequence ID" value="NZ_JACCFH010000001.1"/>
</dbReference>
<dbReference type="PANTHER" id="PTHR43630:SF2">
    <property type="entry name" value="GLYCOSYLTRANSFERASE"/>
    <property type="match status" value="1"/>
</dbReference>
<evidence type="ECO:0000313" key="4">
    <source>
        <dbReference type="Proteomes" id="UP000518288"/>
    </source>
</evidence>
<dbReference type="Proteomes" id="UP000518288">
    <property type="component" value="Unassembled WGS sequence"/>
</dbReference>
<keyword evidence="3" id="KW-0808">Transferase</keyword>
<dbReference type="CDD" id="cd02511">
    <property type="entry name" value="Beta4Glucosyltransferase"/>
    <property type="match status" value="1"/>
</dbReference>
<dbReference type="InterPro" id="IPR029044">
    <property type="entry name" value="Nucleotide-diphossugar_trans"/>
</dbReference>
<dbReference type="Pfam" id="PF00535">
    <property type="entry name" value="Glycos_transf_2"/>
    <property type="match status" value="1"/>
</dbReference>